<dbReference type="Pfam" id="PF00432">
    <property type="entry name" value="Prenyltrans"/>
    <property type="match status" value="1"/>
</dbReference>
<evidence type="ECO:0000256" key="3">
    <source>
        <dbReference type="ARBA" id="ARBA00022602"/>
    </source>
</evidence>
<dbReference type="Proteomes" id="UP001163823">
    <property type="component" value="Chromosome 4"/>
</dbReference>
<evidence type="ECO:0000259" key="8">
    <source>
        <dbReference type="Pfam" id="PF00432"/>
    </source>
</evidence>
<keyword evidence="5" id="KW-0479">Metal-binding</keyword>
<keyword evidence="10" id="KW-1185">Reference proteome</keyword>
<keyword evidence="7" id="KW-0862">Zinc</keyword>
<dbReference type="GO" id="GO:0005965">
    <property type="term" value="C:protein farnesyltransferase complex"/>
    <property type="evidence" value="ECO:0007669"/>
    <property type="project" value="TreeGrafter"/>
</dbReference>
<sequence>MKHPSGGFRIHDAEEIDVRACYTAIAVASILNILDNELVRNVGNYILRLMKVALPENLFRGSWYTFCGLATMVLIKEVDHLDLASLVDWLVFRQGKEC</sequence>
<dbReference type="InterPro" id="IPR008930">
    <property type="entry name" value="Terpenoid_cyclase/PrenylTrfase"/>
</dbReference>
<comment type="similarity">
    <text evidence="2">Belongs to the protein prenyltransferase subunit beta family.</text>
</comment>
<keyword evidence="3" id="KW-0637">Prenyltransferase</keyword>
<dbReference type="Gene3D" id="1.50.10.20">
    <property type="match status" value="1"/>
</dbReference>
<keyword evidence="4" id="KW-0808">Transferase</keyword>
<gene>
    <name evidence="9" type="ORF">O6P43_008981</name>
</gene>
<evidence type="ECO:0000256" key="2">
    <source>
        <dbReference type="ARBA" id="ARBA00010497"/>
    </source>
</evidence>
<dbReference type="PANTHER" id="PTHR11774:SF6">
    <property type="entry name" value="PROTEIN FARNESYLTRANSFERASE SUBUNIT BETA"/>
    <property type="match status" value="1"/>
</dbReference>
<dbReference type="KEGG" id="qsa:O6P43_008981"/>
<dbReference type="EMBL" id="JARAOO010000004">
    <property type="protein sequence ID" value="KAJ7970861.1"/>
    <property type="molecule type" value="Genomic_DNA"/>
</dbReference>
<dbReference type="GO" id="GO:0004660">
    <property type="term" value="F:protein farnesyltransferase activity"/>
    <property type="evidence" value="ECO:0007669"/>
    <property type="project" value="TreeGrafter"/>
</dbReference>
<evidence type="ECO:0000256" key="7">
    <source>
        <dbReference type="ARBA" id="ARBA00022833"/>
    </source>
</evidence>
<dbReference type="AlphaFoldDB" id="A0AAD7PX89"/>
<evidence type="ECO:0000256" key="6">
    <source>
        <dbReference type="ARBA" id="ARBA00022737"/>
    </source>
</evidence>
<feature type="domain" description="Prenyltransferase alpha-alpha toroid" evidence="8">
    <location>
        <begin position="1"/>
        <end position="96"/>
    </location>
</feature>
<keyword evidence="6" id="KW-0677">Repeat</keyword>
<reference evidence="9" key="1">
    <citation type="journal article" date="2023" name="Science">
        <title>Elucidation of the pathway for biosynthesis of saponin adjuvants from the soapbark tree.</title>
        <authorList>
            <person name="Reed J."/>
            <person name="Orme A."/>
            <person name="El-Demerdash A."/>
            <person name="Owen C."/>
            <person name="Martin L.B.B."/>
            <person name="Misra R.C."/>
            <person name="Kikuchi S."/>
            <person name="Rejzek M."/>
            <person name="Martin A.C."/>
            <person name="Harkess A."/>
            <person name="Leebens-Mack J."/>
            <person name="Louveau T."/>
            <person name="Stephenson M.J."/>
            <person name="Osbourn A."/>
        </authorList>
    </citation>
    <scope>NUCLEOTIDE SEQUENCE</scope>
    <source>
        <strain evidence="9">S10</strain>
    </source>
</reference>
<dbReference type="PANTHER" id="PTHR11774">
    <property type="entry name" value="GERANYLGERANYL TRANSFERASE TYPE BETA SUBUNIT"/>
    <property type="match status" value="1"/>
</dbReference>
<evidence type="ECO:0000313" key="9">
    <source>
        <dbReference type="EMBL" id="KAJ7970861.1"/>
    </source>
</evidence>
<evidence type="ECO:0000256" key="1">
    <source>
        <dbReference type="ARBA" id="ARBA00001947"/>
    </source>
</evidence>
<name>A0AAD7PX89_QUISA</name>
<dbReference type="GO" id="GO:0046872">
    <property type="term" value="F:metal ion binding"/>
    <property type="evidence" value="ECO:0007669"/>
    <property type="project" value="UniProtKB-KW"/>
</dbReference>
<dbReference type="SUPFAM" id="SSF48239">
    <property type="entry name" value="Terpenoid cyclases/Protein prenyltransferases"/>
    <property type="match status" value="1"/>
</dbReference>
<evidence type="ECO:0000256" key="5">
    <source>
        <dbReference type="ARBA" id="ARBA00022723"/>
    </source>
</evidence>
<accession>A0AAD7PX89</accession>
<evidence type="ECO:0000256" key="4">
    <source>
        <dbReference type="ARBA" id="ARBA00022679"/>
    </source>
</evidence>
<dbReference type="InterPro" id="IPR045089">
    <property type="entry name" value="PGGT1B-like"/>
</dbReference>
<organism evidence="9 10">
    <name type="scientific">Quillaja saponaria</name>
    <name type="common">Soap bark tree</name>
    <dbReference type="NCBI Taxonomy" id="32244"/>
    <lineage>
        <taxon>Eukaryota</taxon>
        <taxon>Viridiplantae</taxon>
        <taxon>Streptophyta</taxon>
        <taxon>Embryophyta</taxon>
        <taxon>Tracheophyta</taxon>
        <taxon>Spermatophyta</taxon>
        <taxon>Magnoliopsida</taxon>
        <taxon>eudicotyledons</taxon>
        <taxon>Gunneridae</taxon>
        <taxon>Pentapetalae</taxon>
        <taxon>rosids</taxon>
        <taxon>fabids</taxon>
        <taxon>Fabales</taxon>
        <taxon>Quillajaceae</taxon>
        <taxon>Quillaja</taxon>
    </lineage>
</organism>
<comment type="caution">
    <text evidence="9">The sequence shown here is derived from an EMBL/GenBank/DDBJ whole genome shotgun (WGS) entry which is preliminary data.</text>
</comment>
<protein>
    <submittedName>
        <fullName evidence="9">Protein farnesyltransferase subunit beta</fullName>
    </submittedName>
</protein>
<evidence type="ECO:0000313" key="10">
    <source>
        <dbReference type="Proteomes" id="UP001163823"/>
    </source>
</evidence>
<comment type="cofactor">
    <cofactor evidence="1">
        <name>Zn(2+)</name>
        <dbReference type="ChEBI" id="CHEBI:29105"/>
    </cofactor>
</comment>
<dbReference type="InterPro" id="IPR001330">
    <property type="entry name" value="Prenyltrans"/>
</dbReference>
<proteinExistence type="inferred from homology"/>